<reference evidence="15" key="1">
    <citation type="submission" date="2020-04" db="EMBL/GenBank/DDBJ databases">
        <authorList>
            <person name="Neveu A P."/>
        </authorList>
    </citation>
    <scope>NUCLEOTIDE SEQUENCE</scope>
    <source>
        <tissue evidence="15">Whole embryo</tissue>
    </source>
</reference>
<dbReference type="Pfam" id="PF20719">
    <property type="entry name" value="Med16_C"/>
    <property type="match status" value="1"/>
</dbReference>
<dbReference type="Gene3D" id="2.130.10.10">
    <property type="entry name" value="YVTN repeat-like/Quinoprotein amine dehydrogenase"/>
    <property type="match status" value="1"/>
</dbReference>
<keyword evidence="9 11" id="KW-0539">Nucleus</keyword>
<evidence type="ECO:0000259" key="12">
    <source>
        <dbReference type="Pfam" id="PF11635"/>
    </source>
</evidence>
<protein>
    <recommendedName>
        <fullName evidence="3 11">Mediator of RNA polymerase II transcription subunit 16</fullName>
    </recommendedName>
    <alternativeName>
        <fullName evidence="10 11">Mediator complex subunit 16</fullName>
    </alternativeName>
</protein>
<evidence type="ECO:0000256" key="11">
    <source>
        <dbReference type="RuleBase" id="RU364149"/>
    </source>
</evidence>
<dbReference type="GO" id="GO:0045893">
    <property type="term" value="P:positive regulation of DNA-templated transcription"/>
    <property type="evidence" value="ECO:0007669"/>
    <property type="project" value="TreeGrafter"/>
</dbReference>
<dbReference type="InterPro" id="IPR048616">
    <property type="entry name" value="MED16_bridge"/>
</dbReference>
<dbReference type="AlphaFoldDB" id="A0A6F9DL66"/>
<dbReference type="InterPro" id="IPR036322">
    <property type="entry name" value="WD40_repeat_dom_sf"/>
</dbReference>
<dbReference type="EMBL" id="LR787866">
    <property type="protein sequence ID" value="CAB3263728.1"/>
    <property type="molecule type" value="mRNA"/>
</dbReference>
<keyword evidence="8 11" id="KW-0804">Transcription</keyword>
<evidence type="ECO:0000256" key="6">
    <source>
        <dbReference type="ARBA" id="ARBA00023015"/>
    </source>
</evidence>
<organism evidence="15">
    <name type="scientific">Phallusia mammillata</name>
    <dbReference type="NCBI Taxonomy" id="59560"/>
    <lineage>
        <taxon>Eukaryota</taxon>
        <taxon>Metazoa</taxon>
        <taxon>Chordata</taxon>
        <taxon>Tunicata</taxon>
        <taxon>Ascidiacea</taxon>
        <taxon>Phlebobranchia</taxon>
        <taxon>Ascidiidae</taxon>
        <taxon>Phallusia</taxon>
    </lineage>
</organism>
<keyword evidence="5" id="KW-0677">Repeat</keyword>
<evidence type="ECO:0000256" key="4">
    <source>
        <dbReference type="ARBA" id="ARBA00022574"/>
    </source>
</evidence>
<dbReference type="InterPro" id="IPR015943">
    <property type="entry name" value="WD40/YVTN_repeat-like_dom_sf"/>
</dbReference>
<dbReference type="PANTHER" id="PTHR13224">
    <property type="entry name" value="THYROID HORMONE RECEPTOR-ASSOCIATED PROTEIN-RELATED"/>
    <property type="match status" value="1"/>
</dbReference>
<feature type="domain" description="Mediator complex subunit 16 C-terminal" evidence="14">
    <location>
        <begin position="750"/>
        <end position="821"/>
    </location>
</feature>
<dbReference type="SUPFAM" id="SSF50978">
    <property type="entry name" value="WD40 repeat-like"/>
    <property type="match status" value="1"/>
</dbReference>
<dbReference type="InterPro" id="IPR021665">
    <property type="entry name" value="Mediator_Med16_N"/>
</dbReference>
<comment type="subcellular location">
    <subcellularLocation>
        <location evidence="1 11">Nucleus</location>
    </subcellularLocation>
</comment>
<evidence type="ECO:0000256" key="3">
    <source>
        <dbReference type="ARBA" id="ARBA00019614"/>
    </source>
</evidence>
<accession>A0A6F9DL66</accession>
<evidence type="ECO:0000259" key="13">
    <source>
        <dbReference type="Pfam" id="PF20718"/>
    </source>
</evidence>
<keyword evidence="4" id="KW-0853">WD repeat</keyword>
<dbReference type="InterPro" id="IPR048339">
    <property type="entry name" value="Mediator_Med16_C"/>
</dbReference>
<evidence type="ECO:0000256" key="2">
    <source>
        <dbReference type="ARBA" id="ARBA00006543"/>
    </source>
</evidence>
<sequence length="831" mass="93089">MDLVYKVNWPQRSNPMLPGHCDIIMCAWSSSNLLAFTVEKQVNGFLKQYVCVLNPNQPWDVFKTHYKGGEITCIQWDHTGTKFLTGDSHGLCCLWTMPNSLINMWTAKSKLSIDLKGEEIIAVGWLHHGIRVLFNIERLEAPYTSEKFDRMKFRPSVMQYGGKPMDGYILVTGTGLVTVRLLKSETEIIKGEANLNISTHQQIANITFTSQGKILILTSDGNIDHLIQFHEISVMYDSEDGKLNIEVESLPGLPTRSGKEDISSYTHISHVNFFPRENEDKIQVVVCLSGPSGSKFVNWLLRKDVTQLHRMFQSMTASAIPKLDELRSWQFVTQSADLPRVTSFSIPTITITTSSAKSKLGENNKFYSGCCIAVALADNTIQILHSILLNPLVVKHLPETTTTNVTSPGKRAKTTQPSCVRSVTFSAMSCALVTIDNLGSLSLYKVPPWLNSTRNSDSEQAMKQIVHLLIYCLLTGQEWWDVLLHVQPHVVDPLISQLTSGVAQQPAYLQQVLQSRLHAMKITIYHLSGSPASMDCHLILLFDAISLVFRSLLRPHQQVTTENTDPAIRLKAVSCSSLESNIDKLLLNVDTDPQTLQSMQQLIQWVADVTLYLLASAPITLFQKQTNRPGASLYRNRPWLSILREMLVIIRVWGLLKSACSPIFTLLDTKLDVLAHAYKLVTSLWQTSGDMKEPDPAAMNECSLLSCQLVIPPLEVIPPPNGILNHIRSYRGEAKFVFGEPQADMHLTSSRQQTMDYVNNSASSGKIDALRRVFLGKTPNQDLKECTRCGITTMYNSMPRTTLKVWDQRFIKSCLCGGHWRLVTSSAGFIP</sequence>
<evidence type="ECO:0000256" key="10">
    <source>
        <dbReference type="ARBA" id="ARBA00032015"/>
    </source>
</evidence>
<evidence type="ECO:0000259" key="14">
    <source>
        <dbReference type="Pfam" id="PF20719"/>
    </source>
</evidence>
<dbReference type="GO" id="GO:0016592">
    <property type="term" value="C:mediator complex"/>
    <property type="evidence" value="ECO:0007669"/>
    <property type="project" value="InterPro"/>
</dbReference>
<name>A0A6F9DL66_9ASCI</name>
<dbReference type="InterPro" id="IPR048338">
    <property type="entry name" value="Mediator_Med16"/>
</dbReference>
<evidence type="ECO:0000256" key="8">
    <source>
        <dbReference type="ARBA" id="ARBA00023163"/>
    </source>
</evidence>
<proteinExistence type="evidence at transcript level"/>
<comment type="function">
    <text evidence="11">Component of the Mediator complex, a coactivator involved in the regulated transcription of nearly all RNA polymerase II-dependent genes. Mediator functions as a bridge to convey information from gene-specific regulatory proteins to the basal RNA polymerase II transcription machinery. Mediator is recruited to promoters by direct interactions with regulatory proteins and serves as a scaffold for the assembly of a functional preinitiation complex with RNA polymerase II and the general transcription factors.</text>
</comment>
<dbReference type="Pfam" id="PF11635">
    <property type="entry name" value="Med16_N"/>
    <property type="match status" value="1"/>
</dbReference>
<evidence type="ECO:0000256" key="9">
    <source>
        <dbReference type="ARBA" id="ARBA00023242"/>
    </source>
</evidence>
<evidence type="ECO:0000256" key="7">
    <source>
        <dbReference type="ARBA" id="ARBA00023159"/>
    </source>
</evidence>
<evidence type="ECO:0000256" key="5">
    <source>
        <dbReference type="ARBA" id="ARBA00022737"/>
    </source>
</evidence>
<comment type="subunit">
    <text evidence="11">Component of the Mediator complex.</text>
</comment>
<keyword evidence="7 11" id="KW-0010">Activator</keyword>
<dbReference type="PANTHER" id="PTHR13224:SF6">
    <property type="entry name" value="MEDIATOR OF RNA POLYMERASE II TRANSCRIPTION SUBUNIT 16"/>
    <property type="match status" value="1"/>
</dbReference>
<feature type="domain" description="Mediator complex subunit Med16 N-terminal" evidence="12">
    <location>
        <begin position="115"/>
        <end position="405"/>
    </location>
</feature>
<keyword evidence="6 11" id="KW-0805">Transcription regulation</keyword>
<gene>
    <name evidence="15" type="primary">Med16</name>
    <name evidence="11" type="synonym">MED16</name>
</gene>
<evidence type="ECO:0000256" key="1">
    <source>
        <dbReference type="ARBA" id="ARBA00004123"/>
    </source>
</evidence>
<feature type="domain" description="Mediator of RNA polymerase II transcription subunit 16 central helical bridge" evidence="13">
    <location>
        <begin position="468"/>
        <end position="653"/>
    </location>
</feature>
<dbReference type="Pfam" id="PF20718">
    <property type="entry name" value="Med16_bridge"/>
    <property type="match status" value="1"/>
</dbReference>
<comment type="similarity">
    <text evidence="2 11">Belongs to the Mediator complex subunit 16 family.</text>
</comment>
<evidence type="ECO:0000313" key="15">
    <source>
        <dbReference type="EMBL" id="CAB3263728.1"/>
    </source>
</evidence>